<gene>
    <name evidence="2" type="ORF">M0L20_00240</name>
</gene>
<feature type="transmembrane region" description="Helical" evidence="1">
    <location>
        <begin position="291"/>
        <end position="307"/>
    </location>
</feature>
<protein>
    <recommendedName>
        <fullName evidence="4">Glycosyltransferase RgtA/B/C/D-like domain-containing protein</fullName>
    </recommendedName>
</protein>
<evidence type="ECO:0000313" key="2">
    <source>
        <dbReference type="EMBL" id="MCK8490254.1"/>
    </source>
</evidence>
<name>A0ABT0HDM9_9BACT</name>
<dbReference type="Proteomes" id="UP001202180">
    <property type="component" value="Unassembled WGS sequence"/>
</dbReference>
<evidence type="ECO:0008006" key="4">
    <source>
        <dbReference type="Google" id="ProtNLM"/>
    </source>
</evidence>
<sequence length="477" mass="54771">MIASKTPLRVILFVLIGLTALTYYHRNPTGDDAWFAEQSYWFVKDGVIRSEFFRGLLGWENQLLVSHKLFLLFGAGLIKLFGYQLPVVQFVGLISFLVVVAEVIAYLRQREGTYNSWYLLAILILIFSNRLLIKMSFENRPEIMLAALGFGSFLCLDSKQPSSLKTALAGFLAGLAVLSHLNGVIYLLAGLGTLLYLRRYKQAFLFTVVGGVTSLFYFTDVVLADNGFATWYYQFRHDPATQSAFGWYPKLLVILTFPKLFFESPEQVALSLLLVFLLWHQRRFIKHVPSVLKIYSVIVVLSFWLLTKKASGTYLPLFMPFMLVLVYELYRLNSFKNLALYVVLAAYFIIGLVGTIEIIRRNFTMRYLPLSYQDLRKAIPAHTKGLVPLTFFFNEYEHYGKLLTSENYKHQSTPSDDPANAMAQWANDRDVDFILLDHTFRPEGYYPKPGTDSLAHYKLSYFDGRFAVYLHAKTRAQ</sequence>
<feature type="transmembrane region" description="Helical" evidence="1">
    <location>
        <begin position="114"/>
        <end position="131"/>
    </location>
</feature>
<dbReference type="EMBL" id="JALPRF010000001">
    <property type="protein sequence ID" value="MCK8490254.1"/>
    <property type="molecule type" value="Genomic_DNA"/>
</dbReference>
<accession>A0ABT0HDM9</accession>
<dbReference type="RefSeq" id="WP_248475131.1">
    <property type="nucleotide sequence ID" value="NZ_JALPRF010000001.1"/>
</dbReference>
<feature type="transmembrane region" description="Helical" evidence="1">
    <location>
        <begin position="268"/>
        <end position="285"/>
    </location>
</feature>
<evidence type="ECO:0000313" key="3">
    <source>
        <dbReference type="Proteomes" id="UP001202180"/>
    </source>
</evidence>
<feature type="transmembrane region" description="Helical" evidence="1">
    <location>
        <begin position="314"/>
        <end position="332"/>
    </location>
</feature>
<feature type="transmembrane region" description="Helical" evidence="1">
    <location>
        <begin position="171"/>
        <end position="197"/>
    </location>
</feature>
<keyword evidence="3" id="KW-1185">Reference proteome</keyword>
<reference evidence="2 3" key="1">
    <citation type="submission" date="2022-04" db="EMBL/GenBank/DDBJ databases">
        <title>Spirosoma sp. strain RP8 genome sequencing and assembly.</title>
        <authorList>
            <person name="Jung Y."/>
        </authorList>
    </citation>
    <scope>NUCLEOTIDE SEQUENCE [LARGE SCALE GENOMIC DNA]</scope>
    <source>
        <strain evidence="2 3">RP8</strain>
    </source>
</reference>
<keyword evidence="1" id="KW-1133">Transmembrane helix</keyword>
<feature type="transmembrane region" description="Helical" evidence="1">
    <location>
        <begin position="204"/>
        <end position="224"/>
    </location>
</feature>
<comment type="caution">
    <text evidence="2">The sequence shown here is derived from an EMBL/GenBank/DDBJ whole genome shotgun (WGS) entry which is preliminary data.</text>
</comment>
<evidence type="ECO:0000256" key="1">
    <source>
        <dbReference type="SAM" id="Phobius"/>
    </source>
</evidence>
<organism evidence="2 3">
    <name type="scientific">Spirosoma liriopis</name>
    <dbReference type="NCBI Taxonomy" id="2937440"/>
    <lineage>
        <taxon>Bacteria</taxon>
        <taxon>Pseudomonadati</taxon>
        <taxon>Bacteroidota</taxon>
        <taxon>Cytophagia</taxon>
        <taxon>Cytophagales</taxon>
        <taxon>Cytophagaceae</taxon>
        <taxon>Spirosoma</taxon>
    </lineage>
</organism>
<feature type="transmembrane region" description="Helical" evidence="1">
    <location>
        <begin position="338"/>
        <end position="359"/>
    </location>
</feature>
<keyword evidence="1" id="KW-0472">Membrane</keyword>
<feature type="transmembrane region" description="Helical" evidence="1">
    <location>
        <begin position="90"/>
        <end position="108"/>
    </location>
</feature>
<feature type="transmembrane region" description="Helical" evidence="1">
    <location>
        <begin position="7"/>
        <end position="25"/>
    </location>
</feature>
<keyword evidence="1" id="KW-0812">Transmembrane</keyword>
<proteinExistence type="predicted"/>